<keyword evidence="2" id="KW-1185">Reference proteome</keyword>
<reference evidence="1" key="1">
    <citation type="submission" date="2023-07" db="EMBL/GenBank/DDBJ databases">
        <title>Black Yeasts Isolated from many extreme environments.</title>
        <authorList>
            <person name="Coleine C."/>
            <person name="Stajich J.E."/>
            <person name="Selbmann L."/>
        </authorList>
    </citation>
    <scope>NUCLEOTIDE SEQUENCE</scope>
    <source>
        <strain evidence="1">CCFEE 5714</strain>
    </source>
</reference>
<dbReference type="Proteomes" id="UP001281147">
    <property type="component" value="Unassembled WGS sequence"/>
</dbReference>
<comment type="caution">
    <text evidence="1">The sequence shown here is derived from an EMBL/GenBank/DDBJ whole genome shotgun (WGS) entry which is preliminary data.</text>
</comment>
<dbReference type="EMBL" id="JAUTXU010000214">
    <property type="protein sequence ID" value="KAK3698107.1"/>
    <property type="molecule type" value="Genomic_DNA"/>
</dbReference>
<evidence type="ECO:0000313" key="1">
    <source>
        <dbReference type="EMBL" id="KAK3698107.1"/>
    </source>
</evidence>
<organism evidence="1 2">
    <name type="scientific">Vermiconidia calcicola</name>
    <dbReference type="NCBI Taxonomy" id="1690605"/>
    <lineage>
        <taxon>Eukaryota</taxon>
        <taxon>Fungi</taxon>
        <taxon>Dikarya</taxon>
        <taxon>Ascomycota</taxon>
        <taxon>Pezizomycotina</taxon>
        <taxon>Dothideomycetes</taxon>
        <taxon>Dothideomycetidae</taxon>
        <taxon>Mycosphaerellales</taxon>
        <taxon>Extremaceae</taxon>
        <taxon>Vermiconidia</taxon>
    </lineage>
</organism>
<proteinExistence type="predicted"/>
<accession>A0ACC3ML28</accession>
<name>A0ACC3ML28_9PEZI</name>
<sequence length="274" mass="30918">MSGIEVAGLVLGVFPLVICALEFYQDAHKDLGQVGRFEFAYRKALEDVKDEQLVFLLTLEQLLLPLTRDEVLDEDGLAGVLADPKAPGWNEPDVADALQKRLGLAYSRFVEISTSLHSLISRLLVTLISDKPQLQEKIKATTEARLVVKTKSADSLQSTEHKSCLSSDEQKLSAAALQTYMKNQWHYRKQQIEFGMGKPQRDEILREIHKHNKKLEGLLEKSDNIARFDKRKTAVASPKAVRSLLQYWQHADRVYALIHHSWGSLAAAQNVTNF</sequence>
<protein>
    <submittedName>
        <fullName evidence="1">Uncharacterized protein</fullName>
    </submittedName>
</protein>
<evidence type="ECO:0000313" key="2">
    <source>
        <dbReference type="Proteomes" id="UP001281147"/>
    </source>
</evidence>
<gene>
    <name evidence="1" type="ORF">LTR37_017065</name>
</gene>